<feature type="transmembrane region" description="Helical" evidence="9">
    <location>
        <begin position="134"/>
        <end position="152"/>
    </location>
</feature>
<evidence type="ECO:0000256" key="9">
    <source>
        <dbReference type="RuleBase" id="RU369079"/>
    </source>
</evidence>
<keyword evidence="7 9" id="KW-0472">Membrane</keyword>
<dbReference type="HOGENOM" id="CLU_086356_8_3_5"/>
<dbReference type="InterPro" id="IPR055348">
    <property type="entry name" value="DctQ"/>
</dbReference>
<evidence type="ECO:0000256" key="7">
    <source>
        <dbReference type="ARBA" id="ARBA00023136"/>
    </source>
</evidence>
<gene>
    <name evidence="11" type="ordered locus">SL003B_3147</name>
</gene>
<reference evidence="11 12" key="1">
    <citation type="journal article" date="2011" name="J. Bacteriol.">
        <title>Complete genome sequence of Polymorphum gilvum SL003B-26A1T, a crude oil-degrading bacterium from oil-polluted saline soil.</title>
        <authorList>
            <person name="Li S.G."/>
            <person name="Tang Y.Q."/>
            <person name="Nie Y."/>
            <person name="Cai M."/>
            <person name="Wu X.L."/>
        </authorList>
    </citation>
    <scope>NUCLEOTIDE SEQUENCE [LARGE SCALE GENOMIC DNA]</scope>
    <source>
        <strain evidence="12">LMG 25793 / CGMCC 1.9160 / SL003B-26A1</strain>
    </source>
</reference>
<dbReference type="EMBL" id="CP002568">
    <property type="protein sequence ID" value="ADZ71569.1"/>
    <property type="molecule type" value="Genomic_DNA"/>
</dbReference>
<dbReference type="RefSeq" id="WP_013653880.1">
    <property type="nucleotide sequence ID" value="NC_015259.1"/>
</dbReference>
<evidence type="ECO:0000256" key="8">
    <source>
        <dbReference type="ARBA" id="ARBA00038436"/>
    </source>
</evidence>
<evidence type="ECO:0000256" key="5">
    <source>
        <dbReference type="ARBA" id="ARBA00022692"/>
    </source>
</evidence>
<proteinExistence type="inferred from homology"/>
<comment type="function">
    <text evidence="9">Part of the tripartite ATP-independent periplasmic (TRAP) transport system.</text>
</comment>
<protein>
    <recommendedName>
        <fullName evidence="9">TRAP transporter small permease protein</fullName>
    </recommendedName>
</protein>
<dbReference type="InterPro" id="IPR007387">
    <property type="entry name" value="TRAP_DctQ"/>
</dbReference>
<dbReference type="PANTHER" id="PTHR35011:SF10">
    <property type="entry name" value="TRAP TRANSPORTER SMALL PERMEASE PROTEIN"/>
    <property type="match status" value="1"/>
</dbReference>
<evidence type="ECO:0000313" key="12">
    <source>
        <dbReference type="Proteomes" id="UP000008130"/>
    </source>
</evidence>
<evidence type="ECO:0000256" key="3">
    <source>
        <dbReference type="ARBA" id="ARBA00022475"/>
    </source>
</evidence>
<keyword evidence="4 9" id="KW-0997">Cell inner membrane</keyword>
<dbReference type="Proteomes" id="UP000008130">
    <property type="component" value="Chromosome"/>
</dbReference>
<keyword evidence="6 9" id="KW-1133">Transmembrane helix</keyword>
<dbReference type="GO" id="GO:0015740">
    <property type="term" value="P:C4-dicarboxylate transport"/>
    <property type="evidence" value="ECO:0007669"/>
    <property type="project" value="TreeGrafter"/>
</dbReference>
<feature type="transmembrane region" description="Helical" evidence="9">
    <location>
        <begin position="15"/>
        <end position="36"/>
    </location>
</feature>
<comment type="subcellular location">
    <subcellularLocation>
        <location evidence="1 9">Cell inner membrane</location>
        <topology evidence="1 9">Multi-pass membrane protein</topology>
    </subcellularLocation>
</comment>
<sequence>MIAIGKLLSRIEDTLHYGGCLALAAVVVLINADILMRLGFGRPVQIQFEMTELYLMPALATLSLSRVFRDGGHLALDIVPEHMPGLAGHVIRRIRLLLAAAFFAAVTYMSGKFALRAFTRGEIEFGVIDWPLGWAYAAIPLGCGVLVLRLFYETLNEGASNASP</sequence>
<evidence type="ECO:0000256" key="1">
    <source>
        <dbReference type="ARBA" id="ARBA00004429"/>
    </source>
</evidence>
<dbReference type="PANTHER" id="PTHR35011">
    <property type="entry name" value="2,3-DIKETO-L-GULONATE TRAP TRANSPORTER SMALL PERMEASE PROTEIN YIAM"/>
    <property type="match status" value="1"/>
</dbReference>
<dbReference type="STRING" id="991905.SL003B_3147"/>
<keyword evidence="3" id="KW-1003">Cell membrane</keyword>
<name>F2IWZ2_POLGS</name>
<dbReference type="PATRIC" id="fig|991905.3.peg.3232"/>
<dbReference type="GO" id="GO:0022857">
    <property type="term" value="F:transmembrane transporter activity"/>
    <property type="evidence" value="ECO:0007669"/>
    <property type="project" value="UniProtKB-UniRule"/>
</dbReference>
<dbReference type="eggNOG" id="COG3090">
    <property type="taxonomic scope" value="Bacteria"/>
</dbReference>
<keyword evidence="5 9" id="KW-0812">Transmembrane</keyword>
<evidence type="ECO:0000259" key="10">
    <source>
        <dbReference type="Pfam" id="PF04290"/>
    </source>
</evidence>
<dbReference type="Pfam" id="PF04290">
    <property type="entry name" value="DctQ"/>
    <property type="match status" value="1"/>
</dbReference>
<comment type="subunit">
    <text evidence="9">The complex comprises the extracytoplasmic solute receptor protein and the two transmembrane proteins.</text>
</comment>
<feature type="domain" description="Tripartite ATP-independent periplasmic transporters DctQ component" evidence="10">
    <location>
        <begin position="27"/>
        <end position="155"/>
    </location>
</feature>
<accession>F2IWZ2</accession>
<dbReference type="AlphaFoldDB" id="F2IWZ2"/>
<evidence type="ECO:0000256" key="4">
    <source>
        <dbReference type="ARBA" id="ARBA00022519"/>
    </source>
</evidence>
<keyword evidence="2 9" id="KW-0813">Transport</keyword>
<evidence type="ECO:0000256" key="6">
    <source>
        <dbReference type="ARBA" id="ARBA00022989"/>
    </source>
</evidence>
<keyword evidence="12" id="KW-1185">Reference proteome</keyword>
<comment type="similarity">
    <text evidence="8 9">Belongs to the TRAP transporter small permease family.</text>
</comment>
<evidence type="ECO:0000256" key="2">
    <source>
        <dbReference type="ARBA" id="ARBA00022448"/>
    </source>
</evidence>
<organism evidence="11 12">
    <name type="scientific">Polymorphum gilvum (strain LMG 25793 / CGMCC 1.9160 / SL003B-26A1)</name>
    <dbReference type="NCBI Taxonomy" id="991905"/>
    <lineage>
        <taxon>Bacteria</taxon>
        <taxon>Pseudomonadati</taxon>
        <taxon>Pseudomonadota</taxon>
        <taxon>Alphaproteobacteria</taxon>
        <taxon>Rhodobacterales</taxon>
        <taxon>Paracoccaceae</taxon>
        <taxon>Polymorphum</taxon>
    </lineage>
</organism>
<evidence type="ECO:0000313" key="11">
    <source>
        <dbReference type="EMBL" id="ADZ71569.1"/>
    </source>
</evidence>
<dbReference type="GO" id="GO:0005886">
    <property type="term" value="C:plasma membrane"/>
    <property type="evidence" value="ECO:0007669"/>
    <property type="project" value="UniProtKB-SubCell"/>
</dbReference>
<dbReference type="KEGG" id="pgv:SL003B_3147"/>
<feature type="transmembrane region" description="Helical" evidence="9">
    <location>
        <begin position="96"/>
        <end position="114"/>
    </location>
</feature>
<comment type="caution">
    <text evidence="9">Lacks conserved residue(s) required for the propagation of feature annotation.</text>
</comment>